<gene>
    <name evidence="1" type="ORF">Syun_004126</name>
</gene>
<dbReference type="AlphaFoldDB" id="A0AAP0Q290"/>
<dbReference type="Proteomes" id="UP001420932">
    <property type="component" value="Unassembled WGS sequence"/>
</dbReference>
<accession>A0AAP0Q290</accession>
<dbReference type="SUPFAM" id="SSF54826">
    <property type="entry name" value="Enolase N-terminal domain-like"/>
    <property type="match status" value="1"/>
</dbReference>
<dbReference type="InterPro" id="IPR029017">
    <property type="entry name" value="Enolase-like_N"/>
</dbReference>
<reference evidence="1 2" key="1">
    <citation type="submission" date="2024-01" db="EMBL/GenBank/DDBJ databases">
        <title>Genome assemblies of Stephania.</title>
        <authorList>
            <person name="Yang L."/>
        </authorList>
    </citation>
    <scope>NUCLEOTIDE SEQUENCE [LARGE SCALE GENOMIC DNA]</scope>
    <source>
        <strain evidence="1">YNDBR</strain>
        <tissue evidence="1">Leaf</tissue>
    </source>
</reference>
<name>A0AAP0Q290_9MAGN</name>
<keyword evidence="2" id="KW-1185">Reference proteome</keyword>
<evidence type="ECO:0000313" key="1">
    <source>
        <dbReference type="EMBL" id="KAK9163224.1"/>
    </source>
</evidence>
<protein>
    <submittedName>
        <fullName evidence="1">Uncharacterized protein</fullName>
    </submittedName>
</protein>
<organism evidence="1 2">
    <name type="scientific">Stephania yunnanensis</name>
    <dbReference type="NCBI Taxonomy" id="152371"/>
    <lineage>
        <taxon>Eukaryota</taxon>
        <taxon>Viridiplantae</taxon>
        <taxon>Streptophyta</taxon>
        <taxon>Embryophyta</taxon>
        <taxon>Tracheophyta</taxon>
        <taxon>Spermatophyta</taxon>
        <taxon>Magnoliopsida</taxon>
        <taxon>Ranunculales</taxon>
        <taxon>Menispermaceae</taxon>
        <taxon>Menispermoideae</taxon>
        <taxon>Cissampelideae</taxon>
        <taxon>Stephania</taxon>
    </lineage>
</organism>
<dbReference type="EMBL" id="JBBNAF010000002">
    <property type="protein sequence ID" value="KAK9163224.1"/>
    <property type="molecule type" value="Genomic_DNA"/>
</dbReference>
<sequence>MMFSASLNGRAQAGLEIRVLVVFRESIGFQESLTNTANAYSEFTLMKVSKLGANVILVVFIAVCKVGASMKKVPLYKGAPTNHVADFEQDESDSDSNKQQKLVDAIVGFMAGSDHPPLRGCTLPHCKAAPDLICGRVPPLLLSLLS</sequence>
<comment type="caution">
    <text evidence="1">The sequence shown here is derived from an EMBL/GenBank/DDBJ whole genome shotgun (WGS) entry which is preliminary data.</text>
</comment>
<proteinExistence type="predicted"/>
<evidence type="ECO:0000313" key="2">
    <source>
        <dbReference type="Proteomes" id="UP001420932"/>
    </source>
</evidence>